<evidence type="ECO:0000256" key="1">
    <source>
        <dbReference type="ARBA" id="ARBA00005126"/>
    </source>
</evidence>
<dbReference type="STRING" id="796925.A0A137PF50"/>
<dbReference type="AlphaFoldDB" id="A0A137PF50"/>
<dbReference type="PANTHER" id="PTHR12589">
    <property type="entry name" value="PYRUVOYL TETRAHYDROBIOPTERIN SYNTHASE"/>
    <property type="match status" value="1"/>
</dbReference>
<name>A0A137PF50_CONC2</name>
<keyword evidence="5 9" id="KW-0479">Metal-binding</keyword>
<keyword evidence="7 9" id="KW-0783">Tetrahydrobiopterin biosynthesis</keyword>
<evidence type="ECO:0000256" key="6">
    <source>
        <dbReference type="ARBA" id="ARBA00022833"/>
    </source>
</evidence>
<keyword evidence="13" id="KW-1185">Reference proteome</keyword>
<evidence type="ECO:0000256" key="7">
    <source>
        <dbReference type="ARBA" id="ARBA00023007"/>
    </source>
</evidence>
<feature type="binding site" evidence="11">
    <location>
        <position position="16"/>
    </location>
    <ligand>
        <name>Zn(2+)</name>
        <dbReference type="ChEBI" id="CHEBI:29105"/>
    </ligand>
</feature>
<feature type="active site" description="Charge relay system" evidence="10">
    <location>
        <position position="82"/>
    </location>
</feature>
<dbReference type="GO" id="GO:0003874">
    <property type="term" value="F:6-pyruvoyltetrahydropterin synthase activity"/>
    <property type="evidence" value="ECO:0007669"/>
    <property type="project" value="UniProtKB-EC"/>
</dbReference>
<dbReference type="Pfam" id="PF01242">
    <property type="entry name" value="PTPS"/>
    <property type="match status" value="1"/>
</dbReference>
<gene>
    <name evidence="12" type="ORF">CONCODRAFT_77274</name>
</gene>
<reference evidence="12 13" key="1">
    <citation type="journal article" date="2015" name="Genome Biol. Evol.">
        <title>Phylogenomic analyses indicate that early fungi evolved digesting cell walls of algal ancestors of land plants.</title>
        <authorList>
            <person name="Chang Y."/>
            <person name="Wang S."/>
            <person name="Sekimoto S."/>
            <person name="Aerts A.L."/>
            <person name="Choi C."/>
            <person name="Clum A."/>
            <person name="LaButti K.M."/>
            <person name="Lindquist E.A."/>
            <person name="Yee Ngan C."/>
            <person name="Ohm R.A."/>
            <person name="Salamov A.A."/>
            <person name="Grigoriev I.V."/>
            <person name="Spatafora J.W."/>
            <person name="Berbee M.L."/>
        </authorList>
    </citation>
    <scope>NUCLEOTIDE SEQUENCE [LARGE SCALE GENOMIC DNA]</scope>
    <source>
        <strain evidence="12 13">NRRL 28638</strain>
    </source>
</reference>
<comment type="similarity">
    <text evidence="2 9">Belongs to the PTPS family.</text>
</comment>
<proteinExistence type="inferred from homology"/>
<accession>A0A137PF50</accession>
<comment type="catalytic activity">
    <reaction evidence="9">
        <text>7,8-dihydroneopterin 3'-triphosphate = 6-pyruvoyl-5,6,7,8-tetrahydropterin + triphosphate + H(+)</text>
        <dbReference type="Rhea" id="RHEA:22048"/>
        <dbReference type="ChEBI" id="CHEBI:15378"/>
        <dbReference type="ChEBI" id="CHEBI:18036"/>
        <dbReference type="ChEBI" id="CHEBI:58462"/>
        <dbReference type="ChEBI" id="CHEBI:136564"/>
        <dbReference type="EC" id="4.2.3.12"/>
    </reaction>
</comment>
<dbReference type="EMBL" id="KQ964434">
    <property type="protein sequence ID" value="KXN73638.1"/>
    <property type="molecule type" value="Genomic_DNA"/>
</dbReference>
<dbReference type="Gene3D" id="3.30.479.10">
    <property type="entry name" value="6-pyruvoyl tetrahydropterin synthase/QueD"/>
    <property type="match status" value="1"/>
</dbReference>
<feature type="active site" description="Proton acceptor" evidence="10">
    <location>
        <position position="35"/>
    </location>
</feature>
<dbReference type="UniPathway" id="UPA00849">
    <property type="reaction ID" value="UER00819"/>
</dbReference>
<sequence>MAIAYISRTEHFSAAHRLHSNQLSDEDNKLIFGKCNGVNSHGHNYKIEVIVKGEIDPVTGMIINITDLKKWIKDEIVEELDHKNLDKDVEYFQNITSTAENIAVFIWTKLSPLIQANSNKAELYEIKLHETDQNVVVFRGEGL</sequence>
<dbReference type="Proteomes" id="UP000070444">
    <property type="component" value="Unassembled WGS sequence"/>
</dbReference>
<protein>
    <recommendedName>
        <fullName evidence="4 9">6-pyruvoyl tetrahydrobiopterin synthase</fullName>
        <shortName evidence="9">PTP synthase</shortName>
        <shortName evidence="9">PTPS</shortName>
        <ecNumber evidence="3 9">4.2.3.12</ecNumber>
    </recommendedName>
</protein>
<dbReference type="EC" id="4.2.3.12" evidence="3 9"/>
<comment type="cofactor">
    <cofactor evidence="9 11">
        <name>Zn(2+)</name>
        <dbReference type="ChEBI" id="CHEBI:29105"/>
    </cofactor>
    <text evidence="9 11">Binds 1 zinc ion per subunit.</text>
</comment>
<dbReference type="GO" id="GO:0005739">
    <property type="term" value="C:mitochondrion"/>
    <property type="evidence" value="ECO:0007669"/>
    <property type="project" value="TreeGrafter"/>
</dbReference>
<organism evidence="12 13">
    <name type="scientific">Conidiobolus coronatus (strain ATCC 28846 / CBS 209.66 / NRRL 28638)</name>
    <name type="common">Delacroixia coronata</name>
    <dbReference type="NCBI Taxonomy" id="796925"/>
    <lineage>
        <taxon>Eukaryota</taxon>
        <taxon>Fungi</taxon>
        <taxon>Fungi incertae sedis</taxon>
        <taxon>Zoopagomycota</taxon>
        <taxon>Entomophthoromycotina</taxon>
        <taxon>Entomophthoromycetes</taxon>
        <taxon>Entomophthorales</taxon>
        <taxon>Ancylistaceae</taxon>
        <taxon>Conidiobolus</taxon>
    </lineage>
</organism>
<evidence type="ECO:0000256" key="8">
    <source>
        <dbReference type="ARBA" id="ARBA00023239"/>
    </source>
</evidence>
<evidence type="ECO:0000256" key="9">
    <source>
        <dbReference type="PIRNR" id="PIRNR006113"/>
    </source>
</evidence>
<dbReference type="CDD" id="cd00470">
    <property type="entry name" value="PTPS"/>
    <property type="match status" value="1"/>
</dbReference>
<dbReference type="InterPro" id="IPR022469">
    <property type="entry name" value="PTPS_His_AS"/>
</dbReference>
<keyword evidence="8 9" id="KW-0456">Lyase</keyword>
<dbReference type="FunFam" id="3.30.479.10:FF:000003">
    <property type="entry name" value="6-pyruvoyl tetrahydrobiopterin synthase"/>
    <property type="match status" value="1"/>
</dbReference>
<evidence type="ECO:0000256" key="11">
    <source>
        <dbReference type="PIRSR" id="PIRSR006113-2"/>
    </source>
</evidence>
<evidence type="ECO:0000256" key="5">
    <source>
        <dbReference type="ARBA" id="ARBA00022723"/>
    </source>
</evidence>
<evidence type="ECO:0000256" key="10">
    <source>
        <dbReference type="PIRSR" id="PIRSR006113-1"/>
    </source>
</evidence>
<dbReference type="InterPro" id="IPR038418">
    <property type="entry name" value="6-PTP_synth/QueD_sf"/>
</dbReference>
<dbReference type="SUPFAM" id="SSF55620">
    <property type="entry name" value="Tetrahydrobiopterin biosynthesis enzymes-like"/>
    <property type="match status" value="1"/>
</dbReference>
<evidence type="ECO:0000256" key="4">
    <source>
        <dbReference type="ARBA" id="ARBA00015587"/>
    </source>
</evidence>
<dbReference type="GO" id="GO:0046872">
    <property type="term" value="F:metal ion binding"/>
    <property type="evidence" value="ECO:0007669"/>
    <property type="project" value="UniProtKB-KW"/>
</dbReference>
<evidence type="ECO:0000313" key="13">
    <source>
        <dbReference type="Proteomes" id="UP000070444"/>
    </source>
</evidence>
<dbReference type="GO" id="GO:0006729">
    <property type="term" value="P:tetrahydrobiopterin biosynthetic process"/>
    <property type="evidence" value="ECO:0007669"/>
    <property type="project" value="UniProtKB-UniPathway"/>
</dbReference>
<comment type="pathway">
    <text evidence="1 9">Cofactor biosynthesis; tetrahydrobiopterin biosynthesis; tetrahydrobiopterin from 7,8-dihydroneopterin triphosphate: step 1/3.</text>
</comment>
<dbReference type="PROSITE" id="PS00988">
    <property type="entry name" value="PTPS_2"/>
    <property type="match status" value="1"/>
</dbReference>
<evidence type="ECO:0000256" key="3">
    <source>
        <dbReference type="ARBA" id="ARBA00013100"/>
    </source>
</evidence>
<dbReference type="PANTHER" id="PTHR12589:SF7">
    <property type="entry name" value="6-PYRUVOYL TETRAHYDROBIOPTERIN SYNTHASE"/>
    <property type="match status" value="1"/>
</dbReference>
<evidence type="ECO:0000313" key="12">
    <source>
        <dbReference type="EMBL" id="KXN73638.1"/>
    </source>
</evidence>
<evidence type="ECO:0000256" key="2">
    <source>
        <dbReference type="ARBA" id="ARBA00009164"/>
    </source>
</evidence>
<dbReference type="PIRSF" id="PIRSF006113">
    <property type="entry name" value="PTP_synth"/>
    <property type="match status" value="1"/>
</dbReference>
<dbReference type="OrthoDB" id="14045at2759"/>
<feature type="binding site" evidence="11">
    <location>
        <position position="43"/>
    </location>
    <ligand>
        <name>Zn(2+)</name>
        <dbReference type="ChEBI" id="CHEBI:29105"/>
    </ligand>
</feature>
<feature type="active site" description="Charge relay system" evidence="10">
    <location>
        <position position="130"/>
    </location>
</feature>
<keyword evidence="6 9" id="KW-0862">Zinc</keyword>
<dbReference type="OMA" id="HFNAAHK"/>
<dbReference type="InterPro" id="IPR007115">
    <property type="entry name" value="6-PTP_synth/QueD"/>
</dbReference>
<feature type="binding site" evidence="11">
    <location>
        <position position="41"/>
    </location>
    <ligand>
        <name>Zn(2+)</name>
        <dbReference type="ChEBI" id="CHEBI:29105"/>
    </ligand>
</feature>